<accession>A0A4P2VEY4</accession>
<evidence type="ECO:0000313" key="1">
    <source>
        <dbReference type="EMBL" id="BBE42023.1"/>
    </source>
</evidence>
<organism evidence="1 2">
    <name type="scientific">Conexivisphaera calida</name>
    <dbReference type="NCBI Taxonomy" id="1874277"/>
    <lineage>
        <taxon>Archaea</taxon>
        <taxon>Nitrososphaerota</taxon>
        <taxon>Conexivisphaeria</taxon>
        <taxon>Conexivisphaerales</taxon>
        <taxon>Conexivisphaeraceae</taxon>
        <taxon>Conexivisphaera</taxon>
    </lineage>
</organism>
<reference evidence="1 2" key="1">
    <citation type="journal article" date="2019" name="ISME J.">
        <title>Isolation and characterization of a thermophilic sulfur- and iron-reducing thaumarchaeote from a terrestrial acidic hot spring.</title>
        <authorList>
            <person name="Kato S."/>
            <person name="Itoh T."/>
            <person name="Yuki M."/>
            <person name="Nagamori M."/>
            <person name="Ohnishi M."/>
            <person name="Uematsu K."/>
            <person name="Suzuki K."/>
            <person name="Takashina T."/>
            <person name="Ohkuma M."/>
        </authorList>
    </citation>
    <scope>NUCLEOTIDE SEQUENCE [LARGE SCALE GENOMIC DNA]</scope>
    <source>
        <strain evidence="1 2">NAS-02</strain>
    </source>
</reference>
<keyword evidence="2" id="KW-1185">Reference proteome</keyword>
<dbReference type="Proteomes" id="UP000509448">
    <property type="component" value="Chromosome"/>
</dbReference>
<protein>
    <submittedName>
        <fullName evidence="1">Uncharacterized protein</fullName>
    </submittedName>
</protein>
<proteinExistence type="predicted"/>
<gene>
    <name evidence="1" type="ORF">NAS2_0634</name>
</gene>
<dbReference type="RefSeq" id="WP_174448300.1">
    <property type="nucleotide sequence ID" value="NZ_AP018732.1"/>
</dbReference>
<name>A0A4P2VEY4_9ARCH</name>
<evidence type="ECO:0000313" key="2">
    <source>
        <dbReference type="Proteomes" id="UP000509448"/>
    </source>
</evidence>
<dbReference type="GeneID" id="55584450"/>
<dbReference type="EMBL" id="AP018732">
    <property type="protein sequence ID" value="BBE42023.1"/>
    <property type="molecule type" value="Genomic_DNA"/>
</dbReference>
<sequence>MKDVPRDLIRRMEREEVTFPGEFVDVMAERRPLGLRRLSARGFRACIS</sequence>
<dbReference type="KEGG" id="ccai:NAS2_0634"/>
<dbReference type="AlphaFoldDB" id="A0A4P2VEY4"/>